<dbReference type="Gene3D" id="3.40.50.450">
    <property type="match status" value="1"/>
</dbReference>
<sequence length="395" mass="44542">MGESVLISVIFLFQNMKKLIFFELYLYAMTTSDLYYTLALLKVEGVGDIVAKKLIHHCGSAEQVFSAKKKQLFAIDGVGEMLYRNLQNTYVFDLAKSELDFIENQNIDFSFYQEEHYPERLKHCIDGPVVLFQSGAINLQRQKLISIVGTRQVTSYGADFCRKLIEDLAPLNPVIVSGFAYGVDIIAHQSAIDCGLQTVGVLAHGLNQIYPKIHKRYIAKMEQNGGFLTEFWSSSSPERENFIKRNRIVAGMSEATIVIESAEKGGSLITANIANDYNRDVFAVPGRSSDKYSQGCNNLIKTQRAHLLTSAADVVYMLNWELEEKAVKPIQKQLFISLDAEEQKIYDFLQKNGKELLDSIAFECEFPIFKISSLLLNMELKGVIRPLPGKLFEAI</sequence>
<dbReference type="InterPro" id="IPR057666">
    <property type="entry name" value="DrpA_SLOG"/>
</dbReference>
<keyword evidence="5" id="KW-1185">Reference proteome</keyword>
<dbReference type="InterPro" id="IPR010994">
    <property type="entry name" value="RuvA_2-like"/>
</dbReference>
<dbReference type="PANTHER" id="PTHR43022:SF1">
    <property type="entry name" value="PROTEIN SMF"/>
    <property type="match status" value="1"/>
</dbReference>
<dbReference type="AlphaFoldDB" id="V6S5M9"/>
<dbReference type="Gene3D" id="1.10.10.10">
    <property type="entry name" value="Winged helix-like DNA-binding domain superfamily/Winged helix DNA-binding domain"/>
    <property type="match status" value="1"/>
</dbReference>
<evidence type="ECO:0000256" key="1">
    <source>
        <dbReference type="ARBA" id="ARBA00006525"/>
    </source>
</evidence>
<evidence type="ECO:0000259" key="3">
    <source>
        <dbReference type="Pfam" id="PF17782"/>
    </source>
</evidence>
<protein>
    <submittedName>
        <fullName evidence="4">DNA processing protein</fullName>
    </submittedName>
</protein>
<dbReference type="PANTHER" id="PTHR43022">
    <property type="entry name" value="PROTEIN SMF"/>
    <property type="match status" value="1"/>
</dbReference>
<comment type="similarity">
    <text evidence="1">Belongs to the DprA/Smf family.</text>
</comment>
<organism evidence="4 5">
    <name type="scientific">Flavobacterium cauense R2A-7</name>
    <dbReference type="NCBI Taxonomy" id="1341154"/>
    <lineage>
        <taxon>Bacteria</taxon>
        <taxon>Pseudomonadati</taxon>
        <taxon>Bacteroidota</taxon>
        <taxon>Flavobacteriia</taxon>
        <taxon>Flavobacteriales</taxon>
        <taxon>Flavobacteriaceae</taxon>
        <taxon>Flavobacterium</taxon>
    </lineage>
</organism>
<evidence type="ECO:0000259" key="2">
    <source>
        <dbReference type="Pfam" id="PF02481"/>
    </source>
</evidence>
<evidence type="ECO:0000313" key="4">
    <source>
        <dbReference type="EMBL" id="TWI13177.1"/>
    </source>
</evidence>
<proteinExistence type="inferred from homology"/>
<dbReference type="EMBL" id="VLKQ01000004">
    <property type="protein sequence ID" value="TWI13177.1"/>
    <property type="molecule type" value="Genomic_DNA"/>
</dbReference>
<dbReference type="SUPFAM" id="SSF47781">
    <property type="entry name" value="RuvA domain 2-like"/>
    <property type="match status" value="1"/>
</dbReference>
<dbReference type="SUPFAM" id="SSF102405">
    <property type="entry name" value="MCP/YpsA-like"/>
    <property type="match status" value="1"/>
</dbReference>
<accession>V6S5M9</accession>
<dbReference type="STRING" id="1341154.FCR2A7T_04240"/>
<dbReference type="InterPro" id="IPR036388">
    <property type="entry name" value="WH-like_DNA-bd_sf"/>
</dbReference>
<evidence type="ECO:0000313" key="5">
    <source>
        <dbReference type="Proteomes" id="UP000319848"/>
    </source>
</evidence>
<dbReference type="NCBIfam" id="TIGR00732">
    <property type="entry name" value="dprA"/>
    <property type="match status" value="1"/>
</dbReference>
<feature type="domain" description="DprA winged helix" evidence="3">
    <location>
        <begin position="337"/>
        <end position="390"/>
    </location>
</feature>
<dbReference type="InterPro" id="IPR003488">
    <property type="entry name" value="DprA"/>
</dbReference>
<dbReference type="GO" id="GO:0009294">
    <property type="term" value="P:DNA-mediated transformation"/>
    <property type="evidence" value="ECO:0007669"/>
    <property type="project" value="InterPro"/>
</dbReference>
<reference evidence="4 5" key="1">
    <citation type="journal article" date="2015" name="Stand. Genomic Sci.">
        <title>Genomic Encyclopedia of Bacterial and Archaeal Type Strains, Phase III: the genomes of soil and plant-associated and newly described type strains.</title>
        <authorList>
            <person name="Whitman W.B."/>
            <person name="Woyke T."/>
            <person name="Klenk H.P."/>
            <person name="Zhou Y."/>
            <person name="Lilburn T.G."/>
            <person name="Beck B.J."/>
            <person name="De Vos P."/>
            <person name="Vandamme P."/>
            <person name="Eisen J.A."/>
            <person name="Garrity G."/>
            <person name="Hugenholtz P."/>
            <person name="Kyrpides N.C."/>
        </authorList>
    </citation>
    <scope>NUCLEOTIDE SEQUENCE [LARGE SCALE GENOMIC DNA]</scope>
    <source>
        <strain evidence="4 5">CGMCC 1.7270</strain>
    </source>
</reference>
<name>V6S5M9_9FLAO</name>
<comment type="caution">
    <text evidence="4">The sequence shown here is derived from an EMBL/GenBank/DDBJ whole genome shotgun (WGS) entry which is preliminary data.</text>
</comment>
<dbReference type="Pfam" id="PF17782">
    <property type="entry name" value="WHD_DprA"/>
    <property type="match status" value="1"/>
</dbReference>
<gene>
    <name evidence="4" type="ORF">IP98_01159</name>
</gene>
<dbReference type="Pfam" id="PF02481">
    <property type="entry name" value="DNA_processg_A"/>
    <property type="match status" value="1"/>
</dbReference>
<dbReference type="InterPro" id="IPR041614">
    <property type="entry name" value="DprA_WH"/>
</dbReference>
<feature type="domain" description="Smf/DprA SLOG" evidence="2">
    <location>
        <begin position="110"/>
        <end position="318"/>
    </location>
</feature>
<dbReference type="Proteomes" id="UP000319848">
    <property type="component" value="Unassembled WGS sequence"/>
</dbReference>